<accession>A0A239Y1X3</accession>
<dbReference type="Proteomes" id="UP000215374">
    <property type="component" value="Chromosome 1"/>
</dbReference>
<dbReference type="EC" id="2.3.1.18" evidence="3"/>
<reference evidence="3 4" key="1">
    <citation type="submission" date="2017-06" db="EMBL/GenBank/DDBJ databases">
        <authorList>
            <consortium name="Pathogen Informatics"/>
        </authorList>
    </citation>
    <scope>NUCLEOTIDE SEQUENCE [LARGE SCALE GENOMIC DNA]</scope>
    <source>
        <strain evidence="3 4">NCTC13015</strain>
    </source>
</reference>
<evidence type="ECO:0000313" key="4">
    <source>
        <dbReference type="Proteomes" id="UP000215374"/>
    </source>
</evidence>
<dbReference type="EMBL" id="LT906467">
    <property type="protein sequence ID" value="SNV53229.1"/>
    <property type="molecule type" value="Genomic_DNA"/>
</dbReference>
<comment type="similarity">
    <text evidence="1">Belongs to the transferase hexapeptide repeat family.</text>
</comment>
<sequence>MTNTWYKPETLPDHQPGWALLREFNALHNTDPQRARELLSEIFPSSEVPEIWAPLHLEYGANTHFGPGCFMNFNCTILDIADVTIGAGTLFGPGCQLITVEHPLAPDDRAAGWERAKPIVIGENCWFGAGAMVMPGVRIGDRCVVAAGAVVTKDLPADSLAAGVPAVVKRNTTKHEN</sequence>
<dbReference type="OrthoDB" id="2643438at2"/>
<name>A0A239Y1X3_9CORY</name>
<protein>
    <submittedName>
        <fullName evidence="3">O-acetyltransferase</fullName>
        <ecNumber evidence="3">2.3.1.18</ecNumber>
    </submittedName>
</protein>
<dbReference type="GO" id="GO:0008870">
    <property type="term" value="F:galactoside O-acetyltransferase activity"/>
    <property type="evidence" value="ECO:0007669"/>
    <property type="project" value="UniProtKB-EC"/>
</dbReference>
<dbReference type="SUPFAM" id="SSF51161">
    <property type="entry name" value="Trimeric LpxA-like enzymes"/>
    <property type="match status" value="1"/>
</dbReference>
<dbReference type="InterPro" id="IPR011004">
    <property type="entry name" value="Trimer_LpxA-like_sf"/>
</dbReference>
<evidence type="ECO:0000313" key="3">
    <source>
        <dbReference type="EMBL" id="SNV53229.1"/>
    </source>
</evidence>
<dbReference type="Pfam" id="PF14602">
    <property type="entry name" value="Hexapep_2"/>
    <property type="match status" value="1"/>
</dbReference>
<proteinExistence type="inferred from homology"/>
<dbReference type="CDD" id="cd03357">
    <property type="entry name" value="LbH_MAT_GAT"/>
    <property type="match status" value="1"/>
</dbReference>
<dbReference type="InterPro" id="IPR001451">
    <property type="entry name" value="Hexapep"/>
</dbReference>
<organism evidence="3 4">
    <name type="scientific">Corynebacterium imitans</name>
    <dbReference type="NCBI Taxonomy" id="156978"/>
    <lineage>
        <taxon>Bacteria</taxon>
        <taxon>Bacillati</taxon>
        <taxon>Actinomycetota</taxon>
        <taxon>Actinomycetes</taxon>
        <taxon>Mycobacteriales</taxon>
        <taxon>Corynebacteriaceae</taxon>
        <taxon>Corynebacterium</taxon>
    </lineage>
</organism>
<keyword evidence="2 3" id="KW-0808">Transferase</keyword>
<dbReference type="RefSeq" id="WP_051904674.1">
    <property type="nucleotide sequence ID" value="NZ_CP009211.1"/>
</dbReference>
<dbReference type="InterPro" id="IPR051159">
    <property type="entry name" value="Hexapeptide_acetyltransf"/>
</dbReference>
<gene>
    <name evidence="3" type="primary">lacA</name>
    <name evidence="3" type="ORF">SAMEA4535761_00154</name>
</gene>
<dbReference type="Gene3D" id="2.160.10.10">
    <property type="entry name" value="Hexapeptide repeat proteins"/>
    <property type="match status" value="1"/>
</dbReference>
<dbReference type="GO" id="GO:0005829">
    <property type="term" value="C:cytosol"/>
    <property type="evidence" value="ECO:0007669"/>
    <property type="project" value="TreeGrafter"/>
</dbReference>
<evidence type="ECO:0000256" key="1">
    <source>
        <dbReference type="ARBA" id="ARBA00007274"/>
    </source>
</evidence>
<dbReference type="PANTHER" id="PTHR23416:SF23">
    <property type="entry name" value="ACETYLTRANSFERASE C18B11.09C-RELATED"/>
    <property type="match status" value="1"/>
</dbReference>
<keyword evidence="3" id="KW-0012">Acyltransferase</keyword>
<evidence type="ECO:0000256" key="2">
    <source>
        <dbReference type="ARBA" id="ARBA00022679"/>
    </source>
</evidence>
<dbReference type="PANTHER" id="PTHR23416">
    <property type="entry name" value="SIALIC ACID SYNTHASE-RELATED"/>
    <property type="match status" value="1"/>
</dbReference>
<dbReference type="AlphaFoldDB" id="A0A239Y1X3"/>